<gene>
    <name evidence="1" type="ORF">SAMN06269173_11025</name>
</gene>
<keyword evidence="2" id="KW-1185">Reference proteome</keyword>
<evidence type="ECO:0000313" key="1">
    <source>
        <dbReference type="EMBL" id="SNR87539.1"/>
    </source>
</evidence>
<reference evidence="2" key="1">
    <citation type="submission" date="2017-06" db="EMBL/GenBank/DDBJ databases">
        <authorList>
            <person name="Varghese N."/>
            <person name="Submissions S."/>
        </authorList>
    </citation>
    <scope>NUCLEOTIDE SEQUENCE [LARGE SCALE GENOMIC DNA]</scope>
    <source>
        <strain evidence="2">DSM 28041</strain>
    </source>
</reference>
<dbReference type="RefSeq" id="WP_089333706.1">
    <property type="nucleotide sequence ID" value="NZ_FZNS01000010.1"/>
</dbReference>
<accession>A0A238ZWB9</accession>
<organism evidence="1 2">
    <name type="scientific">Hymenobacter mucosus</name>
    <dbReference type="NCBI Taxonomy" id="1411120"/>
    <lineage>
        <taxon>Bacteria</taxon>
        <taxon>Pseudomonadati</taxon>
        <taxon>Bacteroidota</taxon>
        <taxon>Cytophagia</taxon>
        <taxon>Cytophagales</taxon>
        <taxon>Hymenobacteraceae</taxon>
        <taxon>Hymenobacter</taxon>
    </lineage>
</organism>
<protein>
    <submittedName>
        <fullName evidence="1">Protein gp37</fullName>
    </submittedName>
</protein>
<name>A0A238ZWB9_9BACT</name>
<dbReference type="InterPro" id="IPR011101">
    <property type="entry name" value="DUF5131"/>
</dbReference>
<dbReference type="AlphaFoldDB" id="A0A238ZWB9"/>
<dbReference type="Proteomes" id="UP000198310">
    <property type="component" value="Unassembled WGS sequence"/>
</dbReference>
<dbReference type="Pfam" id="PF07505">
    <property type="entry name" value="DUF5131"/>
    <property type="match status" value="1"/>
</dbReference>
<evidence type="ECO:0000313" key="2">
    <source>
        <dbReference type="Proteomes" id="UP000198310"/>
    </source>
</evidence>
<dbReference type="EMBL" id="FZNS01000010">
    <property type="protein sequence ID" value="SNR87539.1"/>
    <property type="molecule type" value="Genomic_DNA"/>
</dbReference>
<proteinExistence type="predicted"/>
<sequence>MGRDTTIEWAHHTFNPWRGCEKVSAGCKNCYAETQSKRNPLVLGEWGPAGRRAPAAENYWKLPLQWNEEAQQAGERRRVFCLSLGDVFEDRDELRPWRLRLLMLIRETPHLDWLLLTKRPELTLEGLSYAFATSPFMHPVGPWLYNWINGEPPANVFLGTSVENQTQADIRLQWLLSVPAVLHFVSMEPLLGPVDLTRIRISDEIFGFRHPLTGCTLPALETAEQSAFDHPANVLPYCLDWVIVGGESGAKARPIHPDWVRSLQQQCHEAQVSFMFKQWGEFVPQGQLCGGDYGINGNQPWLPEDSTWLWRLGKKAAGRHLDCQLYDAVPDPVEADTEPE</sequence>